<dbReference type="InterPro" id="IPR001647">
    <property type="entry name" value="HTH_TetR"/>
</dbReference>
<dbReference type="InterPro" id="IPR009057">
    <property type="entry name" value="Homeodomain-like_sf"/>
</dbReference>
<keyword evidence="1" id="KW-0805">Transcription regulation</keyword>
<keyword evidence="2 4" id="KW-0238">DNA-binding</keyword>
<dbReference type="PANTHER" id="PTHR30055">
    <property type="entry name" value="HTH-TYPE TRANSCRIPTIONAL REGULATOR RUTR"/>
    <property type="match status" value="1"/>
</dbReference>
<dbReference type="STRING" id="394193.SAMN04489732_101195"/>
<dbReference type="Pfam" id="PF00440">
    <property type="entry name" value="TetR_N"/>
    <property type="match status" value="1"/>
</dbReference>
<dbReference type="AlphaFoldDB" id="A0A1H8Q4A6"/>
<keyword evidence="7" id="KW-1185">Reference proteome</keyword>
<reference evidence="7" key="1">
    <citation type="submission" date="2016-10" db="EMBL/GenBank/DDBJ databases">
        <authorList>
            <person name="Varghese N."/>
            <person name="Submissions S."/>
        </authorList>
    </citation>
    <scope>NUCLEOTIDE SEQUENCE [LARGE SCALE GENOMIC DNA]</scope>
    <source>
        <strain evidence="7">DSM 44993</strain>
    </source>
</reference>
<evidence type="ECO:0000259" key="5">
    <source>
        <dbReference type="PROSITE" id="PS50977"/>
    </source>
</evidence>
<dbReference type="RefSeq" id="WP_091611083.1">
    <property type="nucleotide sequence ID" value="NZ_FOEF01000001.1"/>
</dbReference>
<sequence>MTEATGSKRAQATRAALLSAAGEVFTAAGYERASMAMIAERAGASIGSLYHHFAAKSDLYITVYNEYNRRQQHRSAKAFRTALAAGEEDALRLYIAGARAYLEGCWQERKLARLFLSGNGPAGFGLLSRERFREWLTANATLVNGHTRPLSDMLVLSLTAMSTEAGREVADAPSKAEATRMIDEVLELMGRLYPSS</sequence>
<dbReference type="GO" id="GO:0000976">
    <property type="term" value="F:transcription cis-regulatory region binding"/>
    <property type="evidence" value="ECO:0007669"/>
    <property type="project" value="TreeGrafter"/>
</dbReference>
<dbReference type="EMBL" id="FOEF01000001">
    <property type="protein sequence ID" value="SEO48858.1"/>
    <property type="molecule type" value="Genomic_DNA"/>
</dbReference>
<evidence type="ECO:0000256" key="4">
    <source>
        <dbReference type="PROSITE-ProRule" id="PRU00335"/>
    </source>
</evidence>
<dbReference type="PROSITE" id="PS01081">
    <property type="entry name" value="HTH_TETR_1"/>
    <property type="match status" value="1"/>
</dbReference>
<feature type="DNA-binding region" description="H-T-H motif" evidence="4">
    <location>
        <begin position="34"/>
        <end position="53"/>
    </location>
</feature>
<evidence type="ECO:0000256" key="3">
    <source>
        <dbReference type="ARBA" id="ARBA00023163"/>
    </source>
</evidence>
<keyword evidence="3" id="KW-0804">Transcription</keyword>
<evidence type="ECO:0000256" key="1">
    <source>
        <dbReference type="ARBA" id="ARBA00023015"/>
    </source>
</evidence>
<dbReference type="PANTHER" id="PTHR30055:SF234">
    <property type="entry name" value="HTH-TYPE TRANSCRIPTIONAL REGULATOR BETI"/>
    <property type="match status" value="1"/>
</dbReference>
<dbReference type="GO" id="GO:0003700">
    <property type="term" value="F:DNA-binding transcription factor activity"/>
    <property type="evidence" value="ECO:0007669"/>
    <property type="project" value="TreeGrafter"/>
</dbReference>
<accession>A0A1H8Q4A6</accession>
<feature type="domain" description="HTH tetR-type" evidence="5">
    <location>
        <begin position="11"/>
        <end position="71"/>
    </location>
</feature>
<gene>
    <name evidence="6" type="ORF">SAMN04489732_101195</name>
</gene>
<protein>
    <submittedName>
        <fullName evidence="6">DNA-binding transcriptional regulator, AcrR family</fullName>
    </submittedName>
</protein>
<dbReference type="InterPro" id="IPR050109">
    <property type="entry name" value="HTH-type_TetR-like_transc_reg"/>
</dbReference>
<dbReference type="OrthoDB" id="3213419at2"/>
<dbReference type="Gene3D" id="1.10.357.10">
    <property type="entry name" value="Tetracycline Repressor, domain 2"/>
    <property type="match status" value="1"/>
</dbReference>
<dbReference type="PRINTS" id="PR00455">
    <property type="entry name" value="HTHTETR"/>
</dbReference>
<dbReference type="PROSITE" id="PS50977">
    <property type="entry name" value="HTH_TETR_2"/>
    <property type="match status" value="1"/>
</dbReference>
<organism evidence="6 7">
    <name type="scientific">Amycolatopsis saalfeldensis</name>
    <dbReference type="NCBI Taxonomy" id="394193"/>
    <lineage>
        <taxon>Bacteria</taxon>
        <taxon>Bacillati</taxon>
        <taxon>Actinomycetota</taxon>
        <taxon>Actinomycetes</taxon>
        <taxon>Pseudonocardiales</taxon>
        <taxon>Pseudonocardiaceae</taxon>
        <taxon>Amycolatopsis</taxon>
    </lineage>
</organism>
<evidence type="ECO:0000256" key="2">
    <source>
        <dbReference type="ARBA" id="ARBA00023125"/>
    </source>
</evidence>
<evidence type="ECO:0000313" key="6">
    <source>
        <dbReference type="EMBL" id="SEO48858.1"/>
    </source>
</evidence>
<dbReference type="InterPro" id="IPR023772">
    <property type="entry name" value="DNA-bd_HTH_TetR-type_CS"/>
</dbReference>
<dbReference type="SUPFAM" id="SSF46689">
    <property type="entry name" value="Homeodomain-like"/>
    <property type="match status" value="1"/>
</dbReference>
<evidence type="ECO:0000313" key="7">
    <source>
        <dbReference type="Proteomes" id="UP000198582"/>
    </source>
</evidence>
<dbReference type="Proteomes" id="UP000198582">
    <property type="component" value="Unassembled WGS sequence"/>
</dbReference>
<name>A0A1H8Q4A6_9PSEU</name>
<proteinExistence type="predicted"/>